<evidence type="ECO:0000256" key="10">
    <source>
        <dbReference type="ARBA" id="ARBA00022777"/>
    </source>
</evidence>
<evidence type="ECO:0000256" key="1">
    <source>
        <dbReference type="ARBA" id="ARBA00000085"/>
    </source>
</evidence>
<dbReference type="InterPro" id="IPR050428">
    <property type="entry name" value="TCS_sensor_his_kinase"/>
</dbReference>
<dbReference type="Gene3D" id="1.10.287.130">
    <property type="match status" value="1"/>
</dbReference>
<dbReference type="AlphaFoldDB" id="A0A2N5ED22"/>
<dbReference type="InterPro" id="IPR004358">
    <property type="entry name" value="Sig_transdc_His_kin-like_C"/>
</dbReference>
<keyword evidence="4" id="KW-1003">Cell membrane</keyword>
<evidence type="ECO:0000256" key="18">
    <source>
        <dbReference type="SAM" id="Phobius"/>
    </source>
</evidence>
<dbReference type="SMART" id="SM00388">
    <property type="entry name" value="HisKA"/>
    <property type="match status" value="1"/>
</dbReference>
<comment type="caution">
    <text evidence="20">The sequence shown here is derived from an EMBL/GenBank/DDBJ whole genome shotgun (WGS) entry which is preliminary data.</text>
</comment>
<dbReference type="InterPro" id="IPR015014">
    <property type="entry name" value="PhoQ_Sensor"/>
</dbReference>
<dbReference type="EMBL" id="PJZH01000001">
    <property type="protein sequence ID" value="PLR40429.1"/>
    <property type="molecule type" value="Genomic_DNA"/>
</dbReference>
<dbReference type="RefSeq" id="WP_101821803.1">
    <property type="nucleotide sequence ID" value="NZ_PJZH01000001.1"/>
</dbReference>
<keyword evidence="7" id="KW-0808">Transferase</keyword>
<dbReference type="PANTHER" id="PTHR45436:SF4">
    <property type="entry name" value="SENSOR PROTEIN PHOQ"/>
    <property type="match status" value="1"/>
</dbReference>
<evidence type="ECO:0000256" key="6">
    <source>
        <dbReference type="ARBA" id="ARBA00022553"/>
    </source>
</evidence>
<gene>
    <name evidence="20" type="ORF">CYR32_01415</name>
</gene>
<dbReference type="CDD" id="cd00082">
    <property type="entry name" value="HisKA"/>
    <property type="match status" value="1"/>
</dbReference>
<feature type="transmembrane region" description="Helical" evidence="18">
    <location>
        <begin position="188"/>
        <end position="208"/>
    </location>
</feature>
<dbReference type="InterPro" id="IPR058619">
    <property type="entry name" value="PhoQ/CarS-like_HATPase"/>
</dbReference>
<dbReference type="Proteomes" id="UP000234503">
    <property type="component" value="Unassembled WGS sequence"/>
</dbReference>
<dbReference type="Gene3D" id="3.30.450.140">
    <property type="match status" value="1"/>
</dbReference>
<dbReference type="SUPFAM" id="SSF55874">
    <property type="entry name" value="ATPase domain of HSP90 chaperone/DNA topoisomerase II/histidine kinase"/>
    <property type="match status" value="1"/>
</dbReference>
<dbReference type="Gene3D" id="3.30.565.10">
    <property type="entry name" value="Histidine kinase-like ATPase, C-terminal domain"/>
    <property type="match status" value="1"/>
</dbReference>
<reference evidence="20 21" key="1">
    <citation type="submission" date="2017-12" db="EMBL/GenBank/DDBJ databases">
        <title>Characterization of six clinical isolates of Enterochimera gen. nov., a novel genus of the Yersiniaciae family and the three species Enterochimera arupensis sp. nov., Enterochimera coloradensis sp. nov, and Enterochimera californica sp. nov.</title>
        <authorList>
            <person name="Rossi A."/>
            <person name="Fisher M."/>
        </authorList>
    </citation>
    <scope>NUCLEOTIDE SEQUENCE [LARGE SCALE GENOMIC DNA]</scope>
    <source>
        <strain evidence="21">2016-Iso4</strain>
    </source>
</reference>
<keyword evidence="14 18" id="KW-1133">Transmembrane helix</keyword>
<dbReference type="EC" id="2.7.13.3" evidence="3"/>
<keyword evidence="6" id="KW-0597">Phosphoprotein</keyword>
<evidence type="ECO:0000256" key="17">
    <source>
        <dbReference type="ARBA" id="ARBA00032477"/>
    </source>
</evidence>
<dbReference type="GO" id="GO:0004721">
    <property type="term" value="F:phosphoprotein phosphatase activity"/>
    <property type="evidence" value="ECO:0007669"/>
    <property type="project" value="UniProtKB-KW"/>
</dbReference>
<accession>A0A2N5ED22</accession>
<dbReference type="GO" id="GO:0000155">
    <property type="term" value="F:phosphorelay sensor kinase activity"/>
    <property type="evidence" value="ECO:0007669"/>
    <property type="project" value="InterPro"/>
</dbReference>
<evidence type="ECO:0000313" key="21">
    <source>
        <dbReference type="Proteomes" id="UP000234503"/>
    </source>
</evidence>
<evidence type="ECO:0000256" key="7">
    <source>
        <dbReference type="ARBA" id="ARBA00022679"/>
    </source>
</evidence>
<dbReference type="InterPro" id="IPR038429">
    <property type="entry name" value="PhoQ_Sensor_sf"/>
</dbReference>
<dbReference type="CDD" id="cd16954">
    <property type="entry name" value="HATPase_PhoQ-like"/>
    <property type="match status" value="1"/>
</dbReference>
<evidence type="ECO:0000256" key="3">
    <source>
        <dbReference type="ARBA" id="ARBA00012438"/>
    </source>
</evidence>
<evidence type="ECO:0000256" key="2">
    <source>
        <dbReference type="ARBA" id="ARBA00004651"/>
    </source>
</evidence>
<sequence length="481" mass="53699">MIRRTPFSLRARFLLATAAVVLALSLAYGLVAVVGYIVSFDKTAYTLLRGESNLFFSLAQWRNNRLTIAVPPDLDLNSPTLVLIYDQDGTLLWHQRAVPGLESRIPREWLRKGGFYELDADPHLSSTVVGNNPHAQRQLKGYEQDEPSLTHSVVVNNYAATARLPPLSIVVIDTIPQELQRSDLVWQWFSYVLLANLLLVIPLLWLAAHWSLRPIKVLARQIGELEKRERDVLEVTPPQELRSLVRNLNLLLNNERGRSLRYRTTLADLTHSLKTPLAVLQSTLRALRGGKQLTIDEAEPVMLEQISRISQQIGYYLHRASLDSEKNVLTREIHSVSALLDSLCSALNKVYQRKGVVLTLDIPPELTFIGDKNDFMEVMGNLIDNACKYSLEFVEISAVPAEQQLVLVVEDDGPGIPPAKRELIFQRGQRADTLRPGQGIGLAVASEIIARYQGSITLSDSALGGAQMTVAFGRQHNEAAE</sequence>
<keyword evidence="21" id="KW-1185">Reference proteome</keyword>
<keyword evidence="10 20" id="KW-0418">Kinase</keyword>
<dbReference type="FunFam" id="1.10.287.130:FF:000013">
    <property type="entry name" value="Sensor histidine kinase PhoQ"/>
    <property type="match status" value="1"/>
</dbReference>
<dbReference type="InterPro" id="IPR005467">
    <property type="entry name" value="His_kinase_dom"/>
</dbReference>
<keyword evidence="11" id="KW-0378">Hydrolase</keyword>
<evidence type="ECO:0000313" key="20">
    <source>
        <dbReference type="EMBL" id="PLR40429.1"/>
    </source>
</evidence>
<evidence type="ECO:0000256" key="9">
    <source>
        <dbReference type="ARBA" id="ARBA00022741"/>
    </source>
</evidence>
<evidence type="ECO:0000256" key="13">
    <source>
        <dbReference type="ARBA" id="ARBA00022912"/>
    </source>
</evidence>
<protein>
    <recommendedName>
        <fullName evidence="3">histidine kinase</fullName>
        <ecNumber evidence="3">2.7.13.3</ecNumber>
    </recommendedName>
    <alternativeName>
        <fullName evidence="17">Sensor histidine protein kinase/phosphatase PhoQ</fullName>
    </alternativeName>
</protein>
<name>A0A2N5ED22_9GAMM</name>
<evidence type="ECO:0000256" key="15">
    <source>
        <dbReference type="ARBA" id="ARBA00023012"/>
    </source>
</evidence>
<dbReference type="GO" id="GO:0005524">
    <property type="term" value="F:ATP binding"/>
    <property type="evidence" value="ECO:0007669"/>
    <property type="project" value="UniProtKB-KW"/>
</dbReference>
<dbReference type="SMART" id="SM00387">
    <property type="entry name" value="HATPase_c"/>
    <property type="match status" value="1"/>
</dbReference>
<evidence type="ECO:0000256" key="8">
    <source>
        <dbReference type="ARBA" id="ARBA00022692"/>
    </source>
</evidence>
<evidence type="ECO:0000256" key="16">
    <source>
        <dbReference type="ARBA" id="ARBA00023136"/>
    </source>
</evidence>
<keyword evidence="5" id="KW-0997">Cell inner membrane</keyword>
<dbReference type="Pfam" id="PF08918">
    <property type="entry name" value="PhoQ_Sensor"/>
    <property type="match status" value="1"/>
</dbReference>
<evidence type="ECO:0000256" key="4">
    <source>
        <dbReference type="ARBA" id="ARBA00022475"/>
    </source>
</evidence>
<keyword evidence="9" id="KW-0547">Nucleotide-binding</keyword>
<keyword evidence="13" id="KW-0904">Protein phosphatase</keyword>
<dbReference type="InterPro" id="IPR036890">
    <property type="entry name" value="HATPase_C_sf"/>
</dbReference>
<dbReference type="PANTHER" id="PTHR45436">
    <property type="entry name" value="SENSOR HISTIDINE KINASE YKOH"/>
    <property type="match status" value="1"/>
</dbReference>
<dbReference type="OrthoDB" id="9809567at2"/>
<dbReference type="InterPro" id="IPR003660">
    <property type="entry name" value="HAMP_dom"/>
</dbReference>
<keyword evidence="16 18" id="KW-0472">Membrane</keyword>
<keyword evidence="12" id="KW-0067">ATP-binding</keyword>
<evidence type="ECO:0000256" key="14">
    <source>
        <dbReference type="ARBA" id="ARBA00022989"/>
    </source>
</evidence>
<dbReference type="InterPro" id="IPR003594">
    <property type="entry name" value="HATPase_dom"/>
</dbReference>
<dbReference type="Pfam" id="PF00672">
    <property type="entry name" value="HAMP"/>
    <property type="match status" value="1"/>
</dbReference>
<dbReference type="InterPro" id="IPR003661">
    <property type="entry name" value="HisK_dim/P_dom"/>
</dbReference>
<keyword evidence="8 18" id="KW-0812">Transmembrane</keyword>
<evidence type="ECO:0000256" key="5">
    <source>
        <dbReference type="ARBA" id="ARBA00022519"/>
    </source>
</evidence>
<comment type="catalytic activity">
    <reaction evidence="1">
        <text>ATP + protein L-histidine = ADP + protein N-phospho-L-histidine.</text>
        <dbReference type="EC" id="2.7.13.3"/>
    </reaction>
</comment>
<dbReference type="PRINTS" id="PR00344">
    <property type="entry name" value="BCTRLSENSOR"/>
</dbReference>
<keyword evidence="15" id="KW-0902">Two-component regulatory system</keyword>
<dbReference type="NCBIfam" id="NF008077">
    <property type="entry name" value="PRK10815.1"/>
    <property type="match status" value="1"/>
</dbReference>
<organism evidence="20 21">
    <name type="scientific">Chimaeribacter coloradensis</name>
    <dbReference type="NCBI Taxonomy" id="2060068"/>
    <lineage>
        <taxon>Bacteria</taxon>
        <taxon>Pseudomonadati</taxon>
        <taxon>Pseudomonadota</taxon>
        <taxon>Gammaproteobacteria</taxon>
        <taxon>Enterobacterales</taxon>
        <taxon>Yersiniaceae</taxon>
        <taxon>Chimaeribacter</taxon>
    </lineage>
</organism>
<dbReference type="PROSITE" id="PS50109">
    <property type="entry name" value="HIS_KIN"/>
    <property type="match status" value="1"/>
</dbReference>
<evidence type="ECO:0000259" key="19">
    <source>
        <dbReference type="PROSITE" id="PS50109"/>
    </source>
</evidence>
<evidence type="ECO:0000256" key="11">
    <source>
        <dbReference type="ARBA" id="ARBA00022801"/>
    </source>
</evidence>
<comment type="subcellular location">
    <subcellularLocation>
        <location evidence="2">Cell membrane</location>
        <topology evidence="2">Multi-pass membrane protein</topology>
    </subcellularLocation>
</comment>
<dbReference type="GO" id="GO:0046872">
    <property type="term" value="F:metal ion binding"/>
    <property type="evidence" value="ECO:0007669"/>
    <property type="project" value="InterPro"/>
</dbReference>
<dbReference type="GO" id="GO:0005886">
    <property type="term" value="C:plasma membrane"/>
    <property type="evidence" value="ECO:0007669"/>
    <property type="project" value="UniProtKB-SubCell"/>
</dbReference>
<dbReference type="Pfam" id="PF02518">
    <property type="entry name" value="HATPase_c"/>
    <property type="match status" value="1"/>
</dbReference>
<evidence type="ECO:0000256" key="12">
    <source>
        <dbReference type="ARBA" id="ARBA00022840"/>
    </source>
</evidence>
<dbReference type="Pfam" id="PF00512">
    <property type="entry name" value="HisKA"/>
    <property type="match status" value="1"/>
</dbReference>
<feature type="domain" description="Histidine kinase" evidence="19">
    <location>
        <begin position="268"/>
        <end position="476"/>
    </location>
</feature>
<proteinExistence type="predicted"/>
<dbReference type="InterPro" id="IPR058618">
    <property type="entry name" value="PhoQ"/>
</dbReference>